<dbReference type="SUPFAM" id="SSF47240">
    <property type="entry name" value="Ferritin-like"/>
    <property type="match status" value="1"/>
</dbReference>
<dbReference type="InterPro" id="IPR012347">
    <property type="entry name" value="Ferritin-like"/>
</dbReference>
<accession>A0A3G8JUK4</accession>
<keyword evidence="3" id="KW-1185">Reference proteome</keyword>
<organism evidence="2 3">
    <name type="scientific">Gordonia insulae</name>
    <dbReference type="NCBI Taxonomy" id="2420509"/>
    <lineage>
        <taxon>Bacteria</taxon>
        <taxon>Bacillati</taxon>
        <taxon>Actinomycetota</taxon>
        <taxon>Actinomycetes</taxon>
        <taxon>Mycobacteriales</taxon>
        <taxon>Gordoniaceae</taxon>
        <taxon>Gordonia</taxon>
    </lineage>
</organism>
<reference evidence="2 3" key="1">
    <citation type="submission" date="2018-11" db="EMBL/GenBank/DDBJ databases">
        <title>Gordonia insulae sp. nov., isolated from an island soil.</title>
        <authorList>
            <person name="Kim Y.S."/>
            <person name="Kim S.B."/>
        </authorList>
    </citation>
    <scope>NUCLEOTIDE SEQUENCE [LARGE SCALE GENOMIC DNA]</scope>
    <source>
        <strain evidence="2 3">MMS17-SY073</strain>
    </source>
</reference>
<dbReference type="AlphaFoldDB" id="A0A3G8JUK4"/>
<dbReference type="Proteomes" id="UP000271469">
    <property type="component" value="Chromosome"/>
</dbReference>
<dbReference type="KEGG" id="gom:D7316_05183"/>
<feature type="domain" description="Ferritin-like" evidence="1">
    <location>
        <begin position="48"/>
        <end position="226"/>
    </location>
</feature>
<evidence type="ECO:0000259" key="1">
    <source>
        <dbReference type="Pfam" id="PF13794"/>
    </source>
</evidence>
<name>A0A3G8JUK4_9ACTN</name>
<dbReference type="Pfam" id="PF13794">
    <property type="entry name" value="MiaE_2"/>
    <property type="match status" value="1"/>
</dbReference>
<proteinExistence type="predicted"/>
<dbReference type="CDD" id="cd00657">
    <property type="entry name" value="Ferritin_like"/>
    <property type="match status" value="1"/>
</dbReference>
<dbReference type="InterPro" id="IPR009078">
    <property type="entry name" value="Ferritin-like_SF"/>
</dbReference>
<dbReference type="InterPro" id="IPR059125">
    <property type="entry name" value="Ferritin_actino"/>
</dbReference>
<dbReference type="Gene3D" id="1.20.1260.10">
    <property type="match status" value="1"/>
</dbReference>
<protein>
    <recommendedName>
        <fullName evidence="1">Ferritin-like domain-containing protein</fullName>
    </recommendedName>
</protein>
<dbReference type="EMBL" id="CP033972">
    <property type="protein sequence ID" value="AZG48566.1"/>
    <property type="molecule type" value="Genomic_DNA"/>
</dbReference>
<evidence type="ECO:0000313" key="3">
    <source>
        <dbReference type="Proteomes" id="UP000271469"/>
    </source>
</evidence>
<sequence>MIASVHRCQVYLVNAAAPPTISTMSTAPPPSGVSPEPIASPEAAVESSAIAKLFAVLLAGEYAAFYRLIDESRMAPDVRSKIAIARMAASEIGHFDILAEQIAAHGLDPAAAVERYRSVFDQYHQVTTPKTWYEALVKAYVGDGLAADFYTEAAGALPADAQAVVASVMAETSNSRFAREQVAAAVAANPSLRSPLTLWGRRLLGEAVTHAQWVLAAEEEVADLLFAGTASLQGVASFFDTIAEEHGKRMSDLGLG</sequence>
<evidence type="ECO:0000313" key="2">
    <source>
        <dbReference type="EMBL" id="AZG48566.1"/>
    </source>
</evidence>
<gene>
    <name evidence="2" type="ORF">D7316_05183</name>
</gene>